<proteinExistence type="predicted"/>
<name>L0PAF7_PNEJI</name>
<protein>
    <recommendedName>
        <fullName evidence="1">JmjC domain-containing protein</fullName>
    </recommendedName>
</protein>
<dbReference type="Pfam" id="PF13621">
    <property type="entry name" value="Cupin_8"/>
    <property type="match status" value="1"/>
</dbReference>
<dbReference type="Gene3D" id="6.10.140.1470">
    <property type="match status" value="1"/>
</dbReference>
<dbReference type="STRING" id="1209962.L0PAF7"/>
<gene>
    <name evidence="2" type="ORF">PNEJI1_002967</name>
</gene>
<evidence type="ECO:0000259" key="1">
    <source>
        <dbReference type="PROSITE" id="PS51184"/>
    </source>
</evidence>
<evidence type="ECO:0000313" key="2">
    <source>
        <dbReference type="EMBL" id="CCJ28615.1"/>
    </source>
</evidence>
<organism evidence="3">
    <name type="scientific">Pneumocystis jirovecii</name>
    <name type="common">Human pneumocystis pneumonia agent</name>
    <dbReference type="NCBI Taxonomy" id="42068"/>
    <lineage>
        <taxon>Eukaryota</taxon>
        <taxon>Fungi</taxon>
        <taxon>Dikarya</taxon>
        <taxon>Ascomycota</taxon>
        <taxon>Taphrinomycotina</taxon>
        <taxon>Pneumocystomycetes</taxon>
        <taxon>Pneumocystaceae</taxon>
        <taxon>Pneumocystis</taxon>
    </lineage>
</organism>
<dbReference type="VEuPathDB" id="FungiDB:PNEJI1_002967"/>
<dbReference type="PROSITE" id="PS51184">
    <property type="entry name" value="JMJC"/>
    <property type="match status" value="1"/>
</dbReference>
<dbReference type="InParanoid" id="L0PAF7"/>
<dbReference type="Gene3D" id="2.60.120.650">
    <property type="entry name" value="Cupin"/>
    <property type="match status" value="1"/>
</dbReference>
<dbReference type="SUPFAM" id="SSF51197">
    <property type="entry name" value="Clavaminate synthase-like"/>
    <property type="match status" value="1"/>
</dbReference>
<evidence type="ECO:0000313" key="3">
    <source>
        <dbReference type="Proteomes" id="UP000010422"/>
    </source>
</evidence>
<reference evidence="2 3" key="1">
    <citation type="journal article" date="2012" name="MBio">
        <title>De novo assembly of the Pneumocystis jirovecii genome from a single bronchoalveolar lavage fluid specimen from a patient.</title>
        <authorList>
            <person name="Cisse O.H."/>
            <person name="Pagni M."/>
            <person name="Hauser P.M."/>
        </authorList>
    </citation>
    <scope>NUCLEOTIDE SEQUENCE [LARGE SCALE GENOMIC DNA]</scope>
    <source>
        <strain evidence="2 3">SE8</strain>
    </source>
</reference>
<accession>L0PAF7</accession>
<feature type="domain" description="JmjC" evidence="1">
    <location>
        <begin position="1"/>
        <end position="103"/>
    </location>
</feature>
<sequence length="149" mass="17015">MSNILIQIQGSKKVRLYPPSDILYLQFPPGSSSSKILNIFTEKSTDLKNTHPYEVSLLPGDILYIPAFWHHAIYSLEPSISVNVFWRHLESQYYATTTNDVYGNRDLKAYEVSRGLIKKIVENFKGLSGDEKKFYLGRLGAELIDISKI</sequence>
<dbReference type="PANTHER" id="PTHR12461">
    <property type="entry name" value="HYPOXIA-INDUCIBLE FACTOR 1 ALPHA INHIBITOR-RELATED"/>
    <property type="match status" value="1"/>
</dbReference>
<dbReference type="EMBL" id="CAKM01000094">
    <property type="protein sequence ID" value="CCJ28615.1"/>
    <property type="molecule type" value="Genomic_DNA"/>
</dbReference>
<dbReference type="PANTHER" id="PTHR12461:SF105">
    <property type="entry name" value="HYPOXIA-INDUCIBLE FACTOR 1-ALPHA INHIBITOR"/>
    <property type="match status" value="1"/>
</dbReference>
<dbReference type="Proteomes" id="UP000010422">
    <property type="component" value="Unassembled WGS sequence"/>
</dbReference>
<comment type="caution">
    <text evidence="2">The sequence shown here is derived from an EMBL/GenBank/DDBJ whole genome shotgun (WGS) entry which is preliminary data.</text>
</comment>
<dbReference type="InterPro" id="IPR003347">
    <property type="entry name" value="JmjC_dom"/>
</dbReference>
<dbReference type="InterPro" id="IPR041667">
    <property type="entry name" value="Cupin_8"/>
</dbReference>
<dbReference type="AlphaFoldDB" id="L0PAF7"/>